<evidence type="ECO:0000313" key="10">
    <source>
        <dbReference type="Proteomes" id="UP001152320"/>
    </source>
</evidence>
<comment type="similarity">
    <text evidence="2">Belongs to the CD225/Dispanin family.</text>
</comment>
<evidence type="ECO:0000256" key="5">
    <source>
        <dbReference type="ARBA" id="ARBA00023136"/>
    </source>
</evidence>
<feature type="compositionally biased region" description="Low complexity" evidence="6">
    <location>
        <begin position="630"/>
        <end position="643"/>
    </location>
</feature>
<dbReference type="GO" id="GO:0016020">
    <property type="term" value="C:membrane"/>
    <property type="evidence" value="ECO:0007669"/>
    <property type="project" value="UniProtKB-SubCell"/>
</dbReference>
<organism evidence="9 10">
    <name type="scientific">Holothuria leucospilota</name>
    <name type="common">Black long sea cucumber</name>
    <name type="synonym">Mertensiothuria leucospilota</name>
    <dbReference type="NCBI Taxonomy" id="206669"/>
    <lineage>
        <taxon>Eukaryota</taxon>
        <taxon>Metazoa</taxon>
        <taxon>Echinodermata</taxon>
        <taxon>Eleutherozoa</taxon>
        <taxon>Echinozoa</taxon>
        <taxon>Holothuroidea</taxon>
        <taxon>Aspidochirotacea</taxon>
        <taxon>Aspidochirotida</taxon>
        <taxon>Holothuriidae</taxon>
        <taxon>Holothuria</taxon>
    </lineage>
</organism>
<keyword evidence="5 7" id="KW-0472">Membrane</keyword>
<evidence type="ECO:0000259" key="8">
    <source>
        <dbReference type="PROSITE" id="PS50878"/>
    </source>
</evidence>
<dbReference type="Pfam" id="PF00078">
    <property type="entry name" value="RVT_1"/>
    <property type="match status" value="1"/>
</dbReference>
<feature type="domain" description="Reverse transcriptase" evidence="8">
    <location>
        <begin position="163"/>
        <end position="461"/>
    </location>
</feature>
<dbReference type="PROSITE" id="PS50878">
    <property type="entry name" value="RT_POL"/>
    <property type="match status" value="1"/>
</dbReference>
<feature type="region of interest" description="Disordered" evidence="6">
    <location>
        <begin position="622"/>
        <end position="645"/>
    </location>
</feature>
<feature type="transmembrane region" description="Helical" evidence="7">
    <location>
        <begin position="663"/>
        <end position="687"/>
    </location>
</feature>
<dbReference type="EMBL" id="JAIZAY010000014">
    <property type="protein sequence ID" value="KAJ8029907.1"/>
    <property type="molecule type" value="Genomic_DNA"/>
</dbReference>
<dbReference type="AlphaFoldDB" id="A0A9Q1GZK9"/>
<keyword evidence="10" id="KW-1185">Reference proteome</keyword>
<reference evidence="9" key="1">
    <citation type="submission" date="2021-10" db="EMBL/GenBank/DDBJ databases">
        <title>Tropical sea cucumber genome reveals ecological adaptation and Cuvierian tubules defense mechanism.</title>
        <authorList>
            <person name="Chen T."/>
        </authorList>
    </citation>
    <scope>NUCLEOTIDE SEQUENCE</scope>
    <source>
        <strain evidence="9">Nanhai2018</strain>
        <tissue evidence="9">Muscle</tissue>
    </source>
</reference>
<name>A0A9Q1GZK9_HOLLE</name>
<comment type="caution">
    <text evidence="9">The sequence shown here is derived from an EMBL/GenBank/DDBJ whole genome shotgun (WGS) entry which is preliminary data.</text>
</comment>
<dbReference type="Pfam" id="PF04505">
    <property type="entry name" value="CD225"/>
    <property type="match status" value="1"/>
</dbReference>
<proteinExistence type="inferred from homology"/>
<evidence type="ECO:0000256" key="4">
    <source>
        <dbReference type="ARBA" id="ARBA00022989"/>
    </source>
</evidence>
<sequence>MQRKNDKLDRLRAEDRVLKHLDHTLAPTSNIILRRNRSKHTSTRQTNIANLSNYTLSNGELRLLSRGLSFCPSRDVNPVDLCQDMEQYLRRIKLKEYFQNDDTNSSPQTPLSREPSHKKSYWTPPSGRNQYIDSYVQTARGHLDRFILDNHHHSNKDNLTVNERKAIKTLRSNYDIAEVRSLVPEQPRPGVFYTFPKLHKLSKLIAEKMPSTSSGDPDQARTTISEDPVELCKAAKALKVSPPGRPIVSGIGTMTEFISGYVDNLLQPLLPRIPSFIKDTTHFLQTLQDIENLTENTLLVTMDVSSLYSNIPHVEGVQACEDFLRKCGFEENFLRDICSIIRFILLHNHFEFNSRHFLQIQGTAMGTKMAPSYANVFMDALEQKLLSGYHLKPDHYCRYIDDIFFIWTHGVDSLHDFNRQIGKLINHFLRSDYPLKVIKKATIKASKVDRNKLLTYSSKTPHQRIPMVFEFNYKLTKLSRPLVKDFKYLRLDPSIRDLFSDPPLSARRQPPNLRSLLTSSRLPQPPASHGNRTCNKRRCQVCKHIITDVPFIPPGTTTKIRPPPLTCDSSNVVYLLVCTRCDREEEYPREQEGKQQRPPLQQVPTDRQNLLPQQRYPCQQNSRLPQQECPPQQGYPPQTGYPPQHVPDIPMVNRDVQTPAKDYLVFATFVTIFCCWPLGIVAIIQAFKVRTLNSLGDYTSAQRASHRAKNWSIGTLICGLALPTIAVMYYGLFRVAVFAVSNAFFTPVTVAPTTTRRPWQLQ</sequence>
<dbReference type="OrthoDB" id="10025388at2759"/>
<evidence type="ECO:0000256" key="6">
    <source>
        <dbReference type="SAM" id="MobiDB-lite"/>
    </source>
</evidence>
<dbReference type="InterPro" id="IPR000477">
    <property type="entry name" value="RT_dom"/>
</dbReference>
<evidence type="ECO:0000256" key="1">
    <source>
        <dbReference type="ARBA" id="ARBA00004370"/>
    </source>
</evidence>
<evidence type="ECO:0000256" key="3">
    <source>
        <dbReference type="ARBA" id="ARBA00022692"/>
    </source>
</evidence>
<dbReference type="Proteomes" id="UP001152320">
    <property type="component" value="Chromosome 14"/>
</dbReference>
<dbReference type="InterPro" id="IPR007593">
    <property type="entry name" value="CD225/Dispanin_fam"/>
</dbReference>
<evidence type="ECO:0000256" key="7">
    <source>
        <dbReference type="SAM" id="Phobius"/>
    </source>
</evidence>
<gene>
    <name evidence="9" type="ORF">HOLleu_29434</name>
</gene>
<feature type="compositionally biased region" description="Polar residues" evidence="6">
    <location>
        <begin position="100"/>
        <end position="111"/>
    </location>
</feature>
<accession>A0A9Q1GZK9</accession>
<comment type="subcellular location">
    <subcellularLocation>
        <location evidence="1">Membrane</location>
    </subcellularLocation>
</comment>
<feature type="region of interest" description="Disordered" evidence="6">
    <location>
        <begin position="99"/>
        <end position="125"/>
    </location>
</feature>
<dbReference type="PANTHER" id="PTHR21301:SF10">
    <property type="entry name" value="REVERSE TRANSCRIPTASE DOMAIN-CONTAINING PROTEIN"/>
    <property type="match status" value="1"/>
</dbReference>
<protein>
    <submittedName>
        <fullName evidence="9">Proline-rich transmembrane protein 1</fullName>
    </submittedName>
</protein>
<dbReference type="PANTHER" id="PTHR21301">
    <property type="entry name" value="REVERSE TRANSCRIPTASE"/>
    <property type="match status" value="1"/>
</dbReference>
<evidence type="ECO:0000256" key="2">
    <source>
        <dbReference type="ARBA" id="ARBA00006843"/>
    </source>
</evidence>
<feature type="transmembrane region" description="Helical" evidence="7">
    <location>
        <begin position="708"/>
        <end position="729"/>
    </location>
</feature>
<keyword evidence="4 7" id="KW-1133">Transmembrane helix</keyword>
<evidence type="ECO:0000313" key="9">
    <source>
        <dbReference type="EMBL" id="KAJ8029907.1"/>
    </source>
</evidence>
<keyword evidence="3 7" id="KW-0812">Transmembrane</keyword>